<reference evidence="5 6" key="1">
    <citation type="submission" date="2016-04" db="EMBL/GenBank/DDBJ databases">
        <title>Genome sequence of Clostridium magnum DSM 2767.</title>
        <authorList>
            <person name="Poehlein A."/>
            <person name="Uhlig R."/>
            <person name="Fischer R."/>
            <person name="Bahl H."/>
            <person name="Daniel R."/>
        </authorList>
    </citation>
    <scope>NUCLEOTIDE SEQUENCE [LARGE SCALE GENOMIC DNA]</scope>
    <source>
        <strain evidence="5 6">DSM 2767</strain>
    </source>
</reference>
<keyword evidence="3 5" id="KW-0378">Hydrolase</keyword>
<organism evidence="5 6">
    <name type="scientific">Clostridium magnum DSM 2767</name>
    <dbReference type="NCBI Taxonomy" id="1121326"/>
    <lineage>
        <taxon>Bacteria</taxon>
        <taxon>Bacillati</taxon>
        <taxon>Bacillota</taxon>
        <taxon>Clostridia</taxon>
        <taxon>Eubacteriales</taxon>
        <taxon>Clostridiaceae</taxon>
        <taxon>Clostridium</taxon>
    </lineage>
</organism>
<evidence type="ECO:0000256" key="4">
    <source>
        <dbReference type="ARBA" id="ARBA00022842"/>
    </source>
</evidence>
<dbReference type="Gene3D" id="3.40.50.1000">
    <property type="entry name" value="HAD superfamily/HAD-like"/>
    <property type="match status" value="1"/>
</dbReference>
<dbReference type="GO" id="GO:0046872">
    <property type="term" value="F:metal ion binding"/>
    <property type="evidence" value="ECO:0007669"/>
    <property type="project" value="UniProtKB-KW"/>
</dbReference>
<name>A0A161YKX5_9CLOT</name>
<gene>
    <name evidence="5" type="primary">mtnX</name>
    <name evidence="5" type="ORF">CLMAG_29600</name>
</gene>
<dbReference type="PANTHER" id="PTHR28181:SF2">
    <property type="entry name" value="PHOSPHORIC MONOESTER HYDROLASE"/>
    <property type="match status" value="1"/>
</dbReference>
<protein>
    <submittedName>
        <fullName evidence="5">2-hydroxy-3-keto-5-methylthiopentenyl-1-phosphate phosphatase</fullName>
        <ecNumber evidence="5">3.1.3.87</ecNumber>
    </submittedName>
</protein>
<dbReference type="GO" id="GO:0043716">
    <property type="term" value="F:2-hydroxy-3-keto-5-methylthiopentenyl-1-phosphate phosphatase activity"/>
    <property type="evidence" value="ECO:0007669"/>
    <property type="project" value="UniProtKB-EC"/>
</dbReference>
<keyword evidence="2" id="KW-0479">Metal-binding</keyword>
<dbReference type="EC" id="3.1.3.87" evidence="5"/>
<dbReference type="Proteomes" id="UP000076603">
    <property type="component" value="Unassembled WGS sequence"/>
</dbReference>
<dbReference type="InterPro" id="IPR050849">
    <property type="entry name" value="HAD-like_hydrolase_phosphatase"/>
</dbReference>
<proteinExistence type="predicted"/>
<comment type="caution">
    <text evidence="5">The sequence shown here is derived from an EMBL/GenBank/DDBJ whole genome shotgun (WGS) entry which is preliminary data.</text>
</comment>
<dbReference type="AlphaFoldDB" id="A0A161YKX5"/>
<dbReference type="EMBL" id="LWAE01000003">
    <property type="protein sequence ID" value="KZL91202.1"/>
    <property type="molecule type" value="Genomic_DNA"/>
</dbReference>
<dbReference type="RefSeq" id="WP_066623551.1">
    <property type="nucleotide sequence ID" value="NZ_FQXL01000016.1"/>
</dbReference>
<evidence type="ECO:0000256" key="3">
    <source>
        <dbReference type="ARBA" id="ARBA00022801"/>
    </source>
</evidence>
<dbReference type="OrthoDB" id="9804940at2"/>
<dbReference type="InterPro" id="IPR006384">
    <property type="entry name" value="HAD_hydro_PyrdxlP_Pase-like"/>
</dbReference>
<sequence>MRAFIIDFDGTVTREDVGFSIIKNFASEGWKEIGQLWIDKKIGTIECGERLWNLVKSTDKEIKEYANNFEINPGFKELVDKINDNSYKLIIASDGYSVYINEILKKNGIENLDIFCNDADYNNGWKLSFSNKNEECSICGNCKRKLVEDLKRKDYKVYYIGDGYSDICACIHADVIFAKSHLKRYCEKHEIPYFGFDTFYDVLDHI</sequence>
<dbReference type="STRING" id="1121326.CLMAG_29600"/>
<evidence type="ECO:0000313" key="5">
    <source>
        <dbReference type="EMBL" id="KZL91202.1"/>
    </source>
</evidence>
<comment type="cofactor">
    <cofactor evidence="1">
        <name>Mg(2+)</name>
        <dbReference type="ChEBI" id="CHEBI:18420"/>
    </cofactor>
</comment>
<accession>A0A161YKX5</accession>
<dbReference type="Gene3D" id="3.90.1470.20">
    <property type="match status" value="1"/>
</dbReference>
<keyword evidence="4" id="KW-0460">Magnesium</keyword>
<dbReference type="InterPro" id="IPR016965">
    <property type="entry name" value="Pase_PHOSPHO-typ"/>
</dbReference>
<dbReference type="InterPro" id="IPR036412">
    <property type="entry name" value="HAD-like_sf"/>
</dbReference>
<dbReference type="Pfam" id="PF06888">
    <property type="entry name" value="Put_Phosphatase"/>
    <property type="match status" value="1"/>
</dbReference>
<dbReference type="PATRIC" id="fig|1121326.3.peg.2982"/>
<dbReference type="NCBIfam" id="TIGR01489">
    <property type="entry name" value="DKMTPPase-SF"/>
    <property type="match status" value="1"/>
</dbReference>
<keyword evidence="6" id="KW-1185">Reference proteome</keyword>
<dbReference type="SUPFAM" id="SSF56784">
    <property type="entry name" value="HAD-like"/>
    <property type="match status" value="1"/>
</dbReference>
<evidence type="ECO:0000256" key="1">
    <source>
        <dbReference type="ARBA" id="ARBA00001946"/>
    </source>
</evidence>
<evidence type="ECO:0000256" key="2">
    <source>
        <dbReference type="ARBA" id="ARBA00022723"/>
    </source>
</evidence>
<dbReference type="InterPro" id="IPR023214">
    <property type="entry name" value="HAD_sf"/>
</dbReference>
<dbReference type="PANTHER" id="PTHR28181">
    <property type="entry name" value="UPF0655 PROTEIN YCR015C"/>
    <property type="match status" value="1"/>
</dbReference>
<dbReference type="NCBIfam" id="TIGR01488">
    <property type="entry name" value="HAD-SF-IB"/>
    <property type="match status" value="1"/>
</dbReference>
<evidence type="ECO:0000313" key="6">
    <source>
        <dbReference type="Proteomes" id="UP000076603"/>
    </source>
</evidence>